<proteinExistence type="predicted"/>
<keyword evidence="3" id="KW-1185">Reference proteome</keyword>
<dbReference type="RefSeq" id="WP_290361999.1">
    <property type="nucleotide sequence ID" value="NZ_JAUFQU010000001.1"/>
</dbReference>
<organism evidence="1 3">
    <name type="scientific">Paenimyroides ceti</name>
    <dbReference type="NCBI Taxonomy" id="395087"/>
    <lineage>
        <taxon>Bacteria</taxon>
        <taxon>Pseudomonadati</taxon>
        <taxon>Bacteroidota</taxon>
        <taxon>Flavobacteriia</taxon>
        <taxon>Flavobacteriales</taxon>
        <taxon>Flavobacteriaceae</taxon>
        <taxon>Paenimyroides</taxon>
    </lineage>
</organism>
<name>A0ABT8CRL9_9FLAO</name>
<evidence type="ECO:0000313" key="1">
    <source>
        <dbReference type="EMBL" id="MDN3705850.1"/>
    </source>
</evidence>
<accession>A0ABT8CRL9</accession>
<dbReference type="Proteomes" id="UP001242368">
    <property type="component" value="Unassembled WGS sequence"/>
</dbReference>
<gene>
    <name evidence="1" type="ORF">QW060_01765</name>
    <name evidence="2" type="ORF">QW060_21780</name>
</gene>
<evidence type="ECO:0000313" key="3">
    <source>
        <dbReference type="Proteomes" id="UP001242368"/>
    </source>
</evidence>
<reference evidence="1" key="3">
    <citation type="submission" date="2023-06" db="EMBL/GenBank/DDBJ databases">
        <authorList>
            <person name="Lucena T."/>
            <person name="Sun Q."/>
        </authorList>
    </citation>
    <scope>NUCLEOTIDE SEQUENCE</scope>
    <source>
        <strain evidence="1">CECT 7184</strain>
    </source>
</reference>
<protein>
    <submittedName>
        <fullName evidence="1">Uncharacterized protein</fullName>
    </submittedName>
</protein>
<reference evidence="1" key="1">
    <citation type="journal article" date="2014" name="Int. J. Syst. Evol. Microbiol.">
        <title>Complete genome of a new Firmicutes species belonging to the dominant human colonic microbiota ('Ruminococcus bicirculans') reveals two chromosomes and a selective capacity to utilize plant glucans.</title>
        <authorList>
            <consortium name="NISC Comparative Sequencing Program"/>
            <person name="Wegmann U."/>
            <person name="Louis P."/>
            <person name="Goesmann A."/>
            <person name="Henrissat B."/>
            <person name="Duncan S.H."/>
            <person name="Flint H.J."/>
        </authorList>
    </citation>
    <scope>NUCLEOTIDE SEQUENCE</scope>
    <source>
        <strain evidence="1">CECT 7184</strain>
    </source>
</reference>
<dbReference type="EMBL" id="JAUFQU010000046">
    <property type="protein sequence ID" value="MDN3709600.1"/>
    <property type="molecule type" value="Genomic_DNA"/>
</dbReference>
<reference evidence="3" key="2">
    <citation type="journal article" date="2019" name="Int. J. Syst. Evol. Microbiol.">
        <title>The Global Catalogue of Microorganisms (GCM) 10K type strain sequencing project: providing services to taxonomists for standard genome sequencing and annotation.</title>
        <authorList>
            <consortium name="The Broad Institute Genomics Platform"/>
            <consortium name="The Broad Institute Genome Sequencing Center for Infectious Disease"/>
            <person name="Wu L."/>
            <person name="Ma J."/>
        </authorList>
    </citation>
    <scope>NUCLEOTIDE SEQUENCE [LARGE SCALE GENOMIC DNA]</scope>
    <source>
        <strain evidence="3">CECT 7184</strain>
    </source>
</reference>
<comment type="caution">
    <text evidence="1">The sequence shown here is derived from an EMBL/GenBank/DDBJ whole genome shotgun (WGS) entry which is preliminary data.</text>
</comment>
<sequence>MKLNYILVAVSFAIFGQVTAQNLVNTVVLKPESAIRNYRHLPLLQQKLFL</sequence>
<dbReference type="EMBL" id="JAUFQU010000001">
    <property type="protein sequence ID" value="MDN3705850.1"/>
    <property type="molecule type" value="Genomic_DNA"/>
</dbReference>
<evidence type="ECO:0000313" key="2">
    <source>
        <dbReference type="EMBL" id="MDN3709600.1"/>
    </source>
</evidence>